<accession>A0AC35UC85</accession>
<proteinExistence type="predicted"/>
<name>A0AC35UC85_9BILA</name>
<organism evidence="1 2">
    <name type="scientific">Rhabditophanes sp. KR3021</name>
    <dbReference type="NCBI Taxonomy" id="114890"/>
    <lineage>
        <taxon>Eukaryota</taxon>
        <taxon>Metazoa</taxon>
        <taxon>Ecdysozoa</taxon>
        <taxon>Nematoda</taxon>
        <taxon>Chromadorea</taxon>
        <taxon>Rhabditida</taxon>
        <taxon>Tylenchina</taxon>
        <taxon>Panagrolaimomorpha</taxon>
        <taxon>Strongyloidoidea</taxon>
        <taxon>Alloionematidae</taxon>
        <taxon>Rhabditophanes</taxon>
    </lineage>
</organism>
<sequence>MNNRTIPSSAPTTQTIEVPISVPTQPLVLRLTKPKEEDEAKPREDLHVTWEKGTIDNEHMNRLKSNCCCIYVPPREWDKPETWVRNEYETECCRGHTLPQPKEVEPSVIES</sequence>
<reference evidence="2" key="1">
    <citation type="submission" date="2016-11" db="UniProtKB">
        <authorList>
            <consortium name="WormBaseParasite"/>
        </authorList>
    </citation>
    <scope>IDENTIFICATION</scope>
    <source>
        <strain evidence="2">KR3021</strain>
    </source>
</reference>
<dbReference type="WBParaSite" id="RSKR_0000952500.1">
    <property type="protein sequence ID" value="RSKR_0000952500.1"/>
    <property type="gene ID" value="RSKR_0000952500"/>
</dbReference>
<evidence type="ECO:0000313" key="2">
    <source>
        <dbReference type="WBParaSite" id="RSKR_0000952500.1"/>
    </source>
</evidence>
<protein>
    <submittedName>
        <fullName evidence="2">Protein phosphatase 1 regulatory subunit 11</fullName>
    </submittedName>
</protein>
<dbReference type="Proteomes" id="UP000095286">
    <property type="component" value="Unplaced"/>
</dbReference>
<evidence type="ECO:0000313" key="1">
    <source>
        <dbReference type="Proteomes" id="UP000095286"/>
    </source>
</evidence>